<organism evidence="2 3">
    <name type="scientific">Camellia sinensis</name>
    <name type="common">Tea plant</name>
    <name type="synonym">Thea sinensis</name>
    <dbReference type="NCBI Taxonomy" id="4442"/>
    <lineage>
        <taxon>Eukaryota</taxon>
        <taxon>Viridiplantae</taxon>
        <taxon>Streptophyta</taxon>
        <taxon>Embryophyta</taxon>
        <taxon>Tracheophyta</taxon>
        <taxon>Spermatophyta</taxon>
        <taxon>Magnoliopsida</taxon>
        <taxon>eudicotyledons</taxon>
        <taxon>Gunneridae</taxon>
        <taxon>Pentapetalae</taxon>
        <taxon>asterids</taxon>
        <taxon>Ericales</taxon>
        <taxon>Theaceae</taxon>
        <taxon>Camellia</taxon>
    </lineage>
</organism>
<sequence length="119" mass="14034">NNNPSNNRHKSSIGNPRLPLESHQIRKHSREKRRRSTDSLIERHREVPKRDVTTHNRPTKHNAQSRDSQQLRPRFDPLEREDLEEDDGDEDWEAKAIIGEQELVEKKNTNVGRVPEGYE</sequence>
<keyword evidence="3" id="KW-1185">Reference proteome</keyword>
<dbReference type="Proteomes" id="UP000593564">
    <property type="component" value="Unassembled WGS sequence"/>
</dbReference>
<feature type="non-terminal residue" evidence="2">
    <location>
        <position position="119"/>
    </location>
</feature>
<evidence type="ECO:0000313" key="2">
    <source>
        <dbReference type="EMBL" id="KAF5941214.1"/>
    </source>
</evidence>
<name>A0A7J7GP82_CAMSI</name>
<dbReference type="EMBL" id="JACBKZ010000010">
    <property type="protein sequence ID" value="KAF5941214.1"/>
    <property type="molecule type" value="Genomic_DNA"/>
</dbReference>
<reference evidence="3" key="1">
    <citation type="journal article" date="2020" name="Nat. Commun.">
        <title>Genome assembly of wild tea tree DASZ reveals pedigree and selection history of tea varieties.</title>
        <authorList>
            <person name="Zhang W."/>
            <person name="Zhang Y."/>
            <person name="Qiu H."/>
            <person name="Guo Y."/>
            <person name="Wan H."/>
            <person name="Zhang X."/>
            <person name="Scossa F."/>
            <person name="Alseekh S."/>
            <person name="Zhang Q."/>
            <person name="Wang P."/>
            <person name="Xu L."/>
            <person name="Schmidt M.H."/>
            <person name="Jia X."/>
            <person name="Li D."/>
            <person name="Zhu A."/>
            <person name="Guo F."/>
            <person name="Chen W."/>
            <person name="Ni D."/>
            <person name="Usadel B."/>
            <person name="Fernie A.R."/>
            <person name="Wen W."/>
        </authorList>
    </citation>
    <scope>NUCLEOTIDE SEQUENCE [LARGE SCALE GENOMIC DNA]</scope>
    <source>
        <strain evidence="3">cv. G240</strain>
    </source>
</reference>
<accession>A0A7J7GP82</accession>
<feature type="compositionally biased region" description="Basic residues" evidence="1">
    <location>
        <begin position="25"/>
        <end position="35"/>
    </location>
</feature>
<comment type="caution">
    <text evidence="2">The sequence shown here is derived from an EMBL/GenBank/DDBJ whole genome shotgun (WGS) entry which is preliminary data.</text>
</comment>
<protein>
    <submittedName>
        <fullName evidence="2">Uncharacterized protein</fullName>
    </submittedName>
</protein>
<feature type="compositionally biased region" description="Polar residues" evidence="1">
    <location>
        <begin position="61"/>
        <end position="71"/>
    </location>
</feature>
<dbReference type="AlphaFoldDB" id="A0A7J7GP82"/>
<reference evidence="2 3" key="2">
    <citation type="submission" date="2020-07" db="EMBL/GenBank/DDBJ databases">
        <title>Genome assembly of wild tea tree DASZ reveals pedigree and selection history of tea varieties.</title>
        <authorList>
            <person name="Zhang W."/>
        </authorList>
    </citation>
    <scope>NUCLEOTIDE SEQUENCE [LARGE SCALE GENOMIC DNA]</scope>
    <source>
        <strain evidence="3">cv. G240</strain>
        <tissue evidence="2">Leaf</tissue>
    </source>
</reference>
<evidence type="ECO:0000313" key="3">
    <source>
        <dbReference type="Proteomes" id="UP000593564"/>
    </source>
</evidence>
<feature type="compositionally biased region" description="Acidic residues" evidence="1">
    <location>
        <begin position="81"/>
        <end position="92"/>
    </location>
</feature>
<feature type="region of interest" description="Disordered" evidence="1">
    <location>
        <begin position="1"/>
        <end position="119"/>
    </location>
</feature>
<gene>
    <name evidence="2" type="ORF">HYC85_022381</name>
</gene>
<feature type="compositionally biased region" description="Basic and acidic residues" evidence="1">
    <location>
        <begin position="36"/>
        <end position="54"/>
    </location>
</feature>
<evidence type="ECO:0000256" key="1">
    <source>
        <dbReference type="SAM" id="MobiDB-lite"/>
    </source>
</evidence>
<proteinExistence type="predicted"/>